<protein>
    <submittedName>
        <fullName evidence="1">Uncharacterized protein</fullName>
    </submittedName>
</protein>
<proteinExistence type="predicted"/>
<comment type="caution">
    <text evidence="1">The sequence shown here is derived from an EMBL/GenBank/DDBJ whole genome shotgun (WGS) entry which is preliminary data.</text>
</comment>
<organism evidence="1 2">
    <name type="scientific">Pseudomonas kulmbachensis</name>
    <dbReference type="NCBI Taxonomy" id="3043408"/>
    <lineage>
        <taxon>Bacteria</taxon>
        <taxon>Pseudomonadati</taxon>
        <taxon>Pseudomonadota</taxon>
        <taxon>Gammaproteobacteria</taxon>
        <taxon>Pseudomonadales</taxon>
        <taxon>Pseudomonadaceae</taxon>
        <taxon>Pseudomonas</taxon>
    </lineage>
</organism>
<dbReference type="EMBL" id="JBINXB010000002">
    <property type="protein sequence ID" value="MFH6564910.1"/>
    <property type="molecule type" value="Genomic_DNA"/>
</dbReference>
<evidence type="ECO:0000313" key="2">
    <source>
        <dbReference type="Proteomes" id="UP001609821"/>
    </source>
</evidence>
<accession>A0ABW7LTI7</accession>
<gene>
    <name evidence="1" type="ORF">ACHMWK_02795</name>
</gene>
<dbReference type="Proteomes" id="UP001609821">
    <property type="component" value="Unassembled WGS sequence"/>
</dbReference>
<dbReference type="RefSeq" id="WP_395246550.1">
    <property type="nucleotide sequence ID" value="NZ_JBINXA010000003.1"/>
</dbReference>
<reference evidence="1 2" key="1">
    <citation type="submission" date="2024-10" db="EMBL/GenBank/DDBJ databases">
        <title>Aeromonas and Pseudomonas from the Cagarras Archipelago, Rio de Janeiro, Brazil.</title>
        <authorList>
            <person name="Canellas A.L.B."/>
            <person name="Laport M.S."/>
        </authorList>
    </citation>
    <scope>NUCLEOTIDE SEQUENCE [LARGE SCALE GENOMIC DNA]</scope>
    <source>
        <strain evidence="1 2">CPF-4</strain>
    </source>
</reference>
<name>A0ABW7LTI7_9PSED</name>
<evidence type="ECO:0000313" key="1">
    <source>
        <dbReference type="EMBL" id="MFH6564910.1"/>
    </source>
</evidence>
<keyword evidence="2" id="KW-1185">Reference proteome</keyword>
<sequence>MIYRNVVSAVVRALAAETINSAGGCDFEPKVQTSKLGGEIIGKDAALLIDCMVHKVLHAQLAPRHWNALTAKYCTHKGRKVESIGRLVAVLRSPAPQLFTRKAVTAWAVPQIKGIKREAVKVAAPERREDTREPGQWGWRNNAALAAVDRANQASEERAVCRSSDMIVLADSNYDMTTWDNQGLTERTYRRWNQAIKGALEGWWMKR</sequence>